<reference evidence="2" key="1">
    <citation type="journal article" date="2023" name="Hortic. Res.">
        <title>A chromosome-level phased genome enabling allele-level studies in sweet orange: a case study on citrus Huanglongbing tolerance.</title>
        <authorList>
            <person name="Wu B."/>
            <person name="Yu Q."/>
            <person name="Deng Z."/>
            <person name="Duan Y."/>
            <person name="Luo F."/>
            <person name="Gmitter F. Jr."/>
        </authorList>
    </citation>
    <scope>NUCLEOTIDE SEQUENCE [LARGE SCALE GENOMIC DNA]</scope>
    <source>
        <strain evidence="2">cv. Valencia</strain>
    </source>
</reference>
<gene>
    <name evidence="1" type="ORF">KPL71_027201</name>
</gene>
<evidence type="ECO:0000313" key="1">
    <source>
        <dbReference type="EMBL" id="KAH9682077.1"/>
    </source>
</evidence>
<keyword evidence="2" id="KW-1185">Reference proteome</keyword>
<sequence length="347" mass="38628">MDSLFFHSPNSISSSESSFGSPESFPFYNNYLPFNENDSEEMLLYGLIAEATPEATSEALVSSKRIKEEEVSSTTEENPTKEKSYRGVRRRPWGKFAAEIRDSTRHGIRVWLGTFDSAEAAALAYDQAAFSMRGSSAILNFPVERVQESLKDMKCNTEEGCSPVVALKRKHSMRRKMVTNNKKHKERDNLRIENFVVLEDLGADYLEELLSSSEMAADNNWSHIWLESDSTTVIVRPFIFDRGLVRLLLDARDSTTVVVRPFIFDGGIVRLLLDALTVLRSVWGSCAATAQLPARPILGEYSPKIGLGAAALPRGGSTAAPNRSLVIGVQPCEYESSPLMGYWRSPL</sequence>
<organism evidence="1 2">
    <name type="scientific">Citrus sinensis</name>
    <name type="common">Sweet orange</name>
    <name type="synonym">Citrus aurantium var. sinensis</name>
    <dbReference type="NCBI Taxonomy" id="2711"/>
    <lineage>
        <taxon>Eukaryota</taxon>
        <taxon>Viridiplantae</taxon>
        <taxon>Streptophyta</taxon>
        <taxon>Embryophyta</taxon>
        <taxon>Tracheophyta</taxon>
        <taxon>Spermatophyta</taxon>
        <taxon>Magnoliopsida</taxon>
        <taxon>eudicotyledons</taxon>
        <taxon>Gunneridae</taxon>
        <taxon>Pentapetalae</taxon>
        <taxon>rosids</taxon>
        <taxon>malvids</taxon>
        <taxon>Sapindales</taxon>
        <taxon>Rutaceae</taxon>
        <taxon>Aurantioideae</taxon>
        <taxon>Citrus</taxon>
    </lineage>
</organism>
<evidence type="ECO:0000313" key="2">
    <source>
        <dbReference type="Proteomes" id="UP000829398"/>
    </source>
</evidence>
<name>A0ACB8I4P0_CITSI</name>
<protein>
    <submittedName>
        <fullName evidence="1">Ethylene-responsive transcription factor 1B</fullName>
    </submittedName>
</protein>
<comment type="caution">
    <text evidence="1">The sequence shown here is derived from an EMBL/GenBank/DDBJ whole genome shotgun (WGS) entry which is preliminary data.</text>
</comment>
<accession>A0ACB8I4P0</accession>
<proteinExistence type="predicted"/>
<dbReference type="Proteomes" id="UP000829398">
    <property type="component" value="Chromosome 9"/>
</dbReference>
<dbReference type="EMBL" id="CM039178">
    <property type="protein sequence ID" value="KAH9682077.1"/>
    <property type="molecule type" value="Genomic_DNA"/>
</dbReference>